<keyword evidence="5 6" id="KW-0539">Nucleus</keyword>
<dbReference type="AlphaFoldDB" id="A0A9W7DPD2"/>
<dbReference type="PANTHER" id="PTHR23415">
    <property type="entry name" value="CYCLIN-DEPENDENT KINASES REGULATORY SUBUNIT/60S RIBOSOME SUBUNIT BIOGENESIS PROTEIN NIP7"/>
    <property type="match status" value="1"/>
</dbReference>
<dbReference type="GO" id="GO:0003723">
    <property type="term" value="F:RNA binding"/>
    <property type="evidence" value="ECO:0007669"/>
    <property type="project" value="UniProtKB-KW"/>
</dbReference>
<evidence type="ECO:0000256" key="3">
    <source>
        <dbReference type="ARBA" id="ARBA00022517"/>
    </source>
</evidence>
<dbReference type="InterPro" id="IPR036974">
    <property type="entry name" value="PUA_sf"/>
</dbReference>
<evidence type="ECO:0000313" key="9">
    <source>
        <dbReference type="Proteomes" id="UP001165082"/>
    </source>
</evidence>
<name>A0A9W7DPD2_9STRA</name>
<dbReference type="Gene3D" id="2.30.130.10">
    <property type="entry name" value="PUA domain"/>
    <property type="match status" value="1"/>
</dbReference>
<dbReference type="Pfam" id="PF03657">
    <property type="entry name" value="UPF0113"/>
    <property type="match status" value="1"/>
</dbReference>
<comment type="subcellular location">
    <subcellularLocation>
        <location evidence="1">Nucleus</location>
        <location evidence="1">Nucleolus</location>
    </subcellularLocation>
</comment>
<dbReference type="FunFam" id="2.30.130.10:FF:000002">
    <property type="entry name" value="60S ribosome subunit biogenesis protein NIP7 homolog"/>
    <property type="match status" value="1"/>
</dbReference>
<comment type="caution">
    <text evidence="8">The sequence shown here is derived from an EMBL/GenBank/DDBJ whole genome shotgun (WGS) entry which is preliminary data.</text>
</comment>
<comment type="function">
    <text evidence="6">Required for proper 27S pre-rRNA processing and 60S ribosome subunit assembly.</text>
</comment>
<comment type="subunit">
    <text evidence="6">Interacts with pre-ribosome complex.</text>
</comment>
<evidence type="ECO:0000256" key="2">
    <source>
        <dbReference type="ARBA" id="ARBA00009895"/>
    </source>
</evidence>
<dbReference type="SUPFAM" id="SSF88802">
    <property type="entry name" value="Pre-PUA domain"/>
    <property type="match status" value="1"/>
</dbReference>
<evidence type="ECO:0000256" key="5">
    <source>
        <dbReference type="ARBA" id="ARBA00023242"/>
    </source>
</evidence>
<dbReference type="GO" id="GO:0042255">
    <property type="term" value="P:ribosome assembly"/>
    <property type="evidence" value="ECO:0007669"/>
    <property type="project" value="InterPro"/>
</dbReference>
<keyword evidence="9" id="KW-1185">Reference proteome</keyword>
<evidence type="ECO:0000256" key="4">
    <source>
        <dbReference type="ARBA" id="ARBA00022884"/>
    </source>
</evidence>
<organism evidence="8 9">
    <name type="scientific">Triparma retinervis</name>
    <dbReference type="NCBI Taxonomy" id="2557542"/>
    <lineage>
        <taxon>Eukaryota</taxon>
        <taxon>Sar</taxon>
        <taxon>Stramenopiles</taxon>
        <taxon>Ochrophyta</taxon>
        <taxon>Bolidophyceae</taxon>
        <taxon>Parmales</taxon>
        <taxon>Triparmaceae</taxon>
        <taxon>Triparma</taxon>
    </lineage>
</organism>
<dbReference type="CDD" id="cd21146">
    <property type="entry name" value="Nip7_N_euk"/>
    <property type="match status" value="1"/>
</dbReference>
<dbReference type="Proteomes" id="UP001165082">
    <property type="component" value="Unassembled WGS sequence"/>
</dbReference>
<sequence length="180" mass="20152">MRPLTIDELKKLFEKLSKYIGKNVEHLLKNPSEAHAFRLQKDRVYYVSESLIKASQSLPSETILSLGTCFGKFTKSKNFKLHITALDVISKYALYKVWVKPSSEMQFLYGNNVPKSGLGRMTDEVPQYGGVVVLSMNDVPLGFGVAAQSTGQCKELEPTGNVVLHQGDVGEYLRTEDDIY</sequence>
<dbReference type="FunFam" id="3.10.450.220:FF:000001">
    <property type="entry name" value="60S ribosome subunit biogenesis protein NIP7 homolog"/>
    <property type="match status" value="1"/>
</dbReference>
<evidence type="ECO:0000256" key="1">
    <source>
        <dbReference type="ARBA" id="ARBA00004604"/>
    </source>
</evidence>
<keyword evidence="3 6" id="KW-0690">Ribosome biogenesis</keyword>
<dbReference type="CDD" id="cd21151">
    <property type="entry name" value="PUA_Nip7-like"/>
    <property type="match status" value="1"/>
</dbReference>
<dbReference type="OrthoDB" id="27490at2759"/>
<dbReference type="Pfam" id="PF17833">
    <property type="entry name" value="pre-PUA_NIP7"/>
    <property type="match status" value="1"/>
</dbReference>
<dbReference type="SMART" id="SM00359">
    <property type="entry name" value="PUA"/>
    <property type="match status" value="1"/>
</dbReference>
<dbReference type="InterPro" id="IPR015947">
    <property type="entry name" value="PUA-like_sf"/>
</dbReference>
<dbReference type="PIRSF" id="PIRSF017190">
    <property type="entry name" value="Rbsml_synth_fac_NIP7"/>
    <property type="match status" value="1"/>
</dbReference>
<proteinExistence type="inferred from homology"/>
<dbReference type="InterPro" id="IPR005155">
    <property type="entry name" value="UPF0113_PUA"/>
</dbReference>
<keyword evidence="4 6" id="KW-0694">RNA-binding</keyword>
<dbReference type="InterPro" id="IPR040598">
    <property type="entry name" value="NIP7_N"/>
</dbReference>
<comment type="similarity">
    <text evidence="2 6">Belongs to the NIP7 family.</text>
</comment>
<protein>
    <recommendedName>
        <fullName evidence="6">60S ribosome subunit biogenesis protein NIP7 homolog</fullName>
    </recommendedName>
</protein>
<dbReference type="SUPFAM" id="SSF88697">
    <property type="entry name" value="PUA domain-like"/>
    <property type="match status" value="1"/>
</dbReference>
<dbReference type="Gene3D" id="3.10.450.220">
    <property type="match status" value="1"/>
</dbReference>
<dbReference type="InterPro" id="IPR016686">
    <property type="entry name" value="Ribosomal_synth_fac_NIP7"/>
</dbReference>
<dbReference type="InterPro" id="IPR055359">
    <property type="entry name" value="Nip7_N_euk"/>
</dbReference>
<gene>
    <name evidence="8" type="ORF">TrRE_jg12809</name>
</gene>
<dbReference type="InterPro" id="IPR002478">
    <property type="entry name" value="PUA"/>
</dbReference>
<reference evidence="8" key="1">
    <citation type="submission" date="2022-07" db="EMBL/GenBank/DDBJ databases">
        <title>Genome analysis of Parmales, a sister group of diatoms, reveals the evolutionary specialization of diatoms from phago-mixotrophs to photoautotrophs.</title>
        <authorList>
            <person name="Ban H."/>
            <person name="Sato S."/>
            <person name="Yoshikawa S."/>
            <person name="Kazumasa Y."/>
            <person name="Nakamura Y."/>
            <person name="Ichinomiya M."/>
            <person name="Saitoh K."/>
            <person name="Sato N."/>
            <person name="Blanc-Mathieu R."/>
            <person name="Endo H."/>
            <person name="Kuwata A."/>
            <person name="Ogata H."/>
        </authorList>
    </citation>
    <scope>NUCLEOTIDE SEQUENCE</scope>
</reference>
<evidence type="ECO:0000256" key="6">
    <source>
        <dbReference type="PIRNR" id="PIRNR017190"/>
    </source>
</evidence>
<accession>A0A9W7DPD2</accession>
<dbReference type="GO" id="GO:0005730">
    <property type="term" value="C:nucleolus"/>
    <property type="evidence" value="ECO:0007669"/>
    <property type="project" value="UniProtKB-SubCell"/>
</dbReference>
<evidence type="ECO:0000259" key="7">
    <source>
        <dbReference type="SMART" id="SM00359"/>
    </source>
</evidence>
<feature type="domain" description="PUA" evidence="7">
    <location>
        <begin position="95"/>
        <end position="170"/>
    </location>
</feature>
<dbReference type="EMBL" id="BRXZ01003233">
    <property type="protein sequence ID" value="GMH50418.1"/>
    <property type="molecule type" value="Genomic_DNA"/>
</dbReference>
<dbReference type="PROSITE" id="PS50890">
    <property type="entry name" value="PUA"/>
    <property type="match status" value="1"/>
</dbReference>
<evidence type="ECO:0000313" key="8">
    <source>
        <dbReference type="EMBL" id="GMH50418.1"/>
    </source>
</evidence>